<reference evidence="2" key="1">
    <citation type="submission" date="2020-10" db="EMBL/GenBank/DDBJ databases">
        <authorList>
            <person name="Castelo-Branco R."/>
            <person name="Eusebio N."/>
            <person name="Adriana R."/>
            <person name="Vieira A."/>
            <person name="Brugerolle De Fraissinette N."/>
            <person name="Rezende De Castro R."/>
            <person name="Schneider M.P."/>
            <person name="Vasconcelos V."/>
            <person name="Leao P.N."/>
        </authorList>
    </citation>
    <scope>NUCLEOTIDE SEQUENCE</scope>
    <source>
        <strain evidence="2">LEGE 07310</strain>
    </source>
</reference>
<protein>
    <submittedName>
        <fullName evidence="2">DUF3134 domain-containing protein</fullName>
    </submittedName>
</protein>
<proteinExistence type="predicted"/>
<dbReference type="EMBL" id="JADEXG010000008">
    <property type="protein sequence ID" value="MBE9076723.1"/>
    <property type="molecule type" value="Genomic_DNA"/>
</dbReference>
<feature type="compositionally biased region" description="Acidic residues" evidence="1">
    <location>
        <begin position="47"/>
        <end position="58"/>
    </location>
</feature>
<evidence type="ECO:0000313" key="2">
    <source>
        <dbReference type="EMBL" id="MBE9076723.1"/>
    </source>
</evidence>
<dbReference type="RefSeq" id="WP_193905378.1">
    <property type="nucleotide sequence ID" value="NZ_JADEXG010000008.1"/>
</dbReference>
<feature type="compositionally biased region" description="Polar residues" evidence="1">
    <location>
        <begin position="21"/>
        <end position="37"/>
    </location>
</feature>
<evidence type="ECO:0000313" key="3">
    <source>
        <dbReference type="Proteomes" id="UP000636505"/>
    </source>
</evidence>
<keyword evidence="3" id="KW-1185">Reference proteome</keyword>
<name>A0A8J7AFU3_9CYAN</name>
<feature type="region of interest" description="Disordered" evidence="1">
    <location>
        <begin position="1"/>
        <end position="79"/>
    </location>
</feature>
<accession>A0A8J7AFU3</accession>
<evidence type="ECO:0000256" key="1">
    <source>
        <dbReference type="SAM" id="MobiDB-lite"/>
    </source>
</evidence>
<organism evidence="2 3">
    <name type="scientific">Vasconcelosia minhoensis LEGE 07310</name>
    <dbReference type="NCBI Taxonomy" id="915328"/>
    <lineage>
        <taxon>Bacteria</taxon>
        <taxon>Bacillati</taxon>
        <taxon>Cyanobacteriota</taxon>
        <taxon>Cyanophyceae</taxon>
        <taxon>Nodosilineales</taxon>
        <taxon>Cymatolegaceae</taxon>
        <taxon>Vasconcelosia</taxon>
        <taxon>Vasconcelosia minhoensis</taxon>
    </lineage>
</organism>
<comment type="caution">
    <text evidence="2">The sequence shown here is derived from an EMBL/GenBank/DDBJ whole genome shotgun (WGS) entry which is preliminary data.</text>
</comment>
<dbReference type="InterPro" id="IPR021481">
    <property type="entry name" value="DUF3134"/>
</dbReference>
<dbReference type="Pfam" id="PF11332">
    <property type="entry name" value="DUF3134"/>
    <property type="match status" value="1"/>
</dbReference>
<dbReference type="Proteomes" id="UP000636505">
    <property type="component" value="Unassembled WGS sequence"/>
</dbReference>
<sequence length="79" mass="8838">MTDYNPSVRQIPRDQPASPIPLQQDSSILTWLESTGRMSPREVVETPAEEEADSEELADLVTGNSKDDFEEDDLSLDDD</sequence>
<dbReference type="AlphaFoldDB" id="A0A8J7AFU3"/>
<feature type="compositionally biased region" description="Acidic residues" evidence="1">
    <location>
        <begin position="68"/>
        <end position="79"/>
    </location>
</feature>
<gene>
    <name evidence="2" type="ORF">IQ241_05325</name>
</gene>